<reference evidence="1 2" key="1">
    <citation type="journal article" date="2019" name="Sci. Rep.">
        <title>Orb-weaving spider Araneus ventricosus genome elucidates the spidroin gene catalogue.</title>
        <authorList>
            <person name="Kono N."/>
            <person name="Nakamura H."/>
            <person name="Ohtoshi R."/>
            <person name="Moran D.A.P."/>
            <person name="Shinohara A."/>
            <person name="Yoshida Y."/>
            <person name="Fujiwara M."/>
            <person name="Mori M."/>
            <person name="Tomita M."/>
            <person name="Arakawa K."/>
        </authorList>
    </citation>
    <scope>NUCLEOTIDE SEQUENCE [LARGE SCALE GENOMIC DNA]</scope>
</reference>
<name>A0A4Y2B2P2_ARAVE</name>
<comment type="caution">
    <text evidence="1">The sequence shown here is derived from an EMBL/GenBank/DDBJ whole genome shotgun (WGS) entry which is preliminary data.</text>
</comment>
<proteinExistence type="predicted"/>
<organism evidence="1 2">
    <name type="scientific">Araneus ventricosus</name>
    <name type="common">Orbweaver spider</name>
    <name type="synonym">Epeira ventricosa</name>
    <dbReference type="NCBI Taxonomy" id="182803"/>
    <lineage>
        <taxon>Eukaryota</taxon>
        <taxon>Metazoa</taxon>
        <taxon>Ecdysozoa</taxon>
        <taxon>Arthropoda</taxon>
        <taxon>Chelicerata</taxon>
        <taxon>Arachnida</taxon>
        <taxon>Araneae</taxon>
        <taxon>Araneomorphae</taxon>
        <taxon>Entelegynae</taxon>
        <taxon>Araneoidea</taxon>
        <taxon>Araneidae</taxon>
        <taxon>Araneus</taxon>
    </lineage>
</organism>
<dbReference type="Proteomes" id="UP000499080">
    <property type="component" value="Unassembled WGS sequence"/>
</dbReference>
<dbReference type="AlphaFoldDB" id="A0A4Y2B2P2"/>
<keyword evidence="2" id="KW-1185">Reference proteome</keyword>
<dbReference type="EMBL" id="BGPR01000044">
    <property type="protein sequence ID" value="GBL85605.1"/>
    <property type="molecule type" value="Genomic_DNA"/>
</dbReference>
<evidence type="ECO:0000313" key="1">
    <source>
        <dbReference type="EMBL" id="GBL85605.1"/>
    </source>
</evidence>
<sequence length="104" mass="12054">MSWLWSSFGPIYQRNCSSMSIAHKMCKIIRLHQRPVLMQYDGCLGTEFVSPHHGQMKWTIVLLESHLRSFQDDTTWHDNPCGVYHAKIHKESSMNLVKPHFGAA</sequence>
<protein>
    <submittedName>
        <fullName evidence="1">Uncharacterized protein</fullName>
    </submittedName>
</protein>
<evidence type="ECO:0000313" key="2">
    <source>
        <dbReference type="Proteomes" id="UP000499080"/>
    </source>
</evidence>
<gene>
    <name evidence="1" type="ORF">AVEN_193075_1</name>
</gene>
<accession>A0A4Y2B2P2</accession>